<evidence type="ECO:0000256" key="2">
    <source>
        <dbReference type="SAM" id="SignalP"/>
    </source>
</evidence>
<dbReference type="VEuPathDB" id="VectorBase:GPAI006745"/>
<feature type="region of interest" description="Disordered" evidence="1">
    <location>
        <begin position="66"/>
        <end position="116"/>
    </location>
</feature>
<keyword evidence="4" id="KW-1185">Reference proteome</keyword>
<reference evidence="4" key="1">
    <citation type="submission" date="2014-03" db="EMBL/GenBank/DDBJ databases">
        <authorList>
            <person name="Aksoy S."/>
            <person name="Warren W."/>
            <person name="Wilson R.K."/>
        </authorList>
    </citation>
    <scope>NUCLEOTIDE SEQUENCE [LARGE SCALE GENOMIC DNA]</scope>
    <source>
        <strain evidence="4">IAEA</strain>
    </source>
</reference>
<organism evidence="3 4">
    <name type="scientific">Glossina pallidipes</name>
    <name type="common">Tsetse fly</name>
    <dbReference type="NCBI Taxonomy" id="7398"/>
    <lineage>
        <taxon>Eukaryota</taxon>
        <taxon>Metazoa</taxon>
        <taxon>Ecdysozoa</taxon>
        <taxon>Arthropoda</taxon>
        <taxon>Hexapoda</taxon>
        <taxon>Insecta</taxon>
        <taxon>Pterygota</taxon>
        <taxon>Neoptera</taxon>
        <taxon>Endopterygota</taxon>
        <taxon>Diptera</taxon>
        <taxon>Brachycera</taxon>
        <taxon>Muscomorpha</taxon>
        <taxon>Hippoboscoidea</taxon>
        <taxon>Glossinidae</taxon>
        <taxon>Glossina</taxon>
    </lineage>
</organism>
<accession>A0A1A9Z887</accession>
<feature type="compositionally biased region" description="Polar residues" evidence="1">
    <location>
        <begin position="178"/>
        <end position="194"/>
    </location>
</feature>
<protein>
    <submittedName>
        <fullName evidence="3">Uncharacterized protein</fullName>
    </submittedName>
</protein>
<dbReference type="EnsemblMetazoa" id="GPAI006745-RA">
    <property type="protein sequence ID" value="GPAI006745-PA"/>
    <property type="gene ID" value="GPAI006745"/>
</dbReference>
<feature type="region of interest" description="Disordered" evidence="1">
    <location>
        <begin position="170"/>
        <end position="216"/>
    </location>
</feature>
<evidence type="ECO:0000256" key="1">
    <source>
        <dbReference type="SAM" id="MobiDB-lite"/>
    </source>
</evidence>
<evidence type="ECO:0000313" key="4">
    <source>
        <dbReference type="Proteomes" id="UP000092445"/>
    </source>
</evidence>
<feature type="chain" id="PRO_5008402621" evidence="2">
    <location>
        <begin position="22"/>
        <end position="493"/>
    </location>
</feature>
<evidence type="ECO:0000313" key="3">
    <source>
        <dbReference type="EnsemblMetazoa" id="GPAI006745-PA"/>
    </source>
</evidence>
<dbReference type="AlphaFoldDB" id="A0A1A9Z887"/>
<keyword evidence="2" id="KW-0732">Signal</keyword>
<feature type="compositionally biased region" description="Low complexity" evidence="1">
    <location>
        <begin position="103"/>
        <end position="116"/>
    </location>
</feature>
<feature type="signal peptide" evidence="2">
    <location>
        <begin position="1"/>
        <end position="21"/>
    </location>
</feature>
<proteinExistence type="predicted"/>
<reference evidence="3" key="2">
    <citation type="submission" date="2020-05" db="UniProtKB">
        <authorList>
            <consortium name="EnsemblMetazoa"/>
        </authorList>
    </citation>
    <scope>IDENTIFICATION</scope>
    <source>
        <strain evidence="3">IAEA</strain>
    </source>
</reference>
<dbReference type="Proteomes" id="UP000092445">
    <property type="component" value="Unassembled WGS sequence"/>
</dbReference>
<name>A0A1A9Z887_GLOPL</name>
<sequence length="493" mass="53009">MKLTVFCVLLVFSCLVANVENASWQDQFSDENVKKVFNTVAKSFQDAGAKVSEALSGDNIKKAFNSVMQSPQKPGSKPTRIPNKPGSKPTRIPNKEESKKKSNSSNQSLQNSTSNTTRAPIVAHLWRNLTSSVEILKNTDVSSADVVNGEDFVKNSNSLAEIPKEAATSAAETENLKKNSSSLAEDLTNSTDSAANDLKENSNSLPSAADTFTGDNLNKNSSSLAEILKNVGSDVAETISGENMEKNVQSLDASIKVAELVSAENLQTNINSLAEVLQNTSASIGEAVSSDKENSNSLGEVLTDAGSKIAGDFSSENVTNTINALKDSLHSNDCIMEIVKTILQFSKKFFVELQACADYARIEHIGKATEELIIIGKELQSTDGKQCSDQINVSALEPLAGIEIDIATDSEEDETNARIADDVQNLKADLDEAMAYWGKTSSKLSKVANDISKLSKVSGDYVGSGSSTVEEDLKYLTEALDDADHKFRKAKFY</sequence>